<organism evidence="6 7">
    <name type="scientific">Ophiocordyceps polyrhachis-furcata BCC 54312</name>
    <dbReference type="NCBI Taxonomy" id="1330021"/>
    <lineage>
        <taxon>Eukaryota</taxon>
        <taxon>Fungi</taxon>
        <taxon>Dikarya</taxon>
        <taxon>Ascomycota</taxon>
        <taxon>Pezizomycotina</taxon>
        <taxon>Sordariomycetes</taxon>
        <taxon>Hypocreomycetidae</taxon>
        <taxon>Hypocreales</taxon>
        <taxon>Ophiocordycipitaceae</taxon>
        <taxon>Ophiocordyceps</taxon>
    </lineage>
</organism>
<dbReference type="STRING" id="1330021.A0A367L4V7"/>
<sequence>MRLLQVFILIPVASCSEKAADVMTSQVEMMDILHRLEQNTTLREDSLPYWSRDKFEFSCLSLAWWEGFRVHFHEEVQFLPPSHSSSDYGKQGNVNVTVFAKRQVLRRVRNLQETMVTAGSEKSTVTIESTTTGWTVGAQLMAGHLQPVGLLFAQTGLTISASYSSHVTTGTQYSVTERNGFSCPPGYDCRSEAWTSYVKLAGPCIDRHEVTCNSQSLSPCDFTTADQWRDKVNSMWHCQQISSWREKNCNPVRHCEVVTPIMDADGKPVVTEVFLSEPIPDFHPRPRISEYKAGFYLLGSENYLYDPSRQRDKYWKKDIGWHENRAHPNLDAEVAAFPHKAPDVLKFRDGCYKLKSLEWYCPTEDEGEAFIGMDGILDVNKSPYGKTARLTPTTEAMIDCLESEAEKILLGGYDKVTALEVVDEYLRLHDKMQGKNETLLLLWRPVTSRQYGLVGLLINSTKVDVNGRDVKGRTALSWAAGGGGGGSDEVVMQLLGSPKVSLTVADKQGRTPLFWAAAKGRLESVKMLLMAEAKPNKVDKRGRTPLMAAAINGHKKVVALLLRLKTVKVHVKDRQGRTALSWAKAKGHADVVKLLGPSRRRRKPAAAAAAAAPGGESLPVGGEA</sequence>
<dbReference type="Pfam" id="PF12796">
    <property type="entry name" value="Ank_2"/>
    <property type="match status" value="1"/>
</dbReference>
<proteinExistence type="predicted"/>
<keyword evidence="2 3" id="KW-0040">ANK repeat</keyword>
<comment type="caution">
    <text evidence="6">The sequence shown here is derived from an EMBL/GenBank/DDBJ whole genome shotgun (WGS) entry which is preliminary data.</text>
</comment>
<name>A0A367L4V7_9HYPO</name>
<dbReference type="PROSITE" id="PS50088">
    <property type="entry name" value="ANK_REPEAT"/>
    <property type="match status" value="2"/>
</dbReference>
<accession>A0A367L4V7</accession>
<evidence type="ECO:0000256" key="1">
    <source>
        <dbReference type="ARBA" id="ARBA00022737"/>
    </source>
</evidence>
<keyword evidence="7" id="KW-1185">Reference proteome</keyword>
<dbReference type="PANTHER" id="PTHR24180">
    <property type="entry name" value="CYCLIN-DEPENDENT KINASE INHIBITOR 2C-RELATED"/>
    <property type="match status" value="1"/>
</dbReference>
<evidence type="ECO:0000313" key="7">
    <source>
        <dbReference type="Proteomes" id="UP000253664"/>
    </source>
</evidence>
<feature type="region of interest" description="Disordered" evidence="4">
    <location>
        <begin position="601"/>
        <end position="624"/>
    </location>
</feature>
<keyword evidence="1" id="KW-0677">Repeat</keyword>
<feature type="signal peptide" evidence="5">
    <location>
        <begin position="1"/>
        <end position="15"/>
    </location>
</feature>
<dbReference type="AlphaFoldDB" id="A0A367L4V7"/>
<dbReference type="OrthoDB" id="4910267at2759"/>
<dbReference type="Proteomes" id="UP000253664">
    <property type="component" value="Unassembled WGS sequence"/>
</dbReference>
<gene>
    <name evidence="6" type="ORF">L249_3655</name>
</gene>
<feature type="repeat" description="ANK" evidence="3">
    <location>
        <begin position="541"/>
        <end position="563"/>
    </location>
</feature>
<dbReference type="PROSITE" id="PS50297">
    <property type="entry name" value="ANK_REP_REGION"/>
    <property type="match status" value="2"/>
</dbReference>
<dbReference type="SUPFAM" id="SSF48403">
    <property type="entry name" value="Ankyrin repeat"/>
    <property type="match status" value="1"/>
</dbReference>
<evidence type="ECO:0000313" key="6">
    <source>
        <dbReference type="EMBL" id="RCI09466.1"/>
    </source>
</evidence>
<dbReference type="SMART" id="SM00248">
    <property type="entry name" value="ANK"/>
    <property type="match status" value="4"/>
</dbReference>
<evidence type="ECO:0000256" key="3">
    <source>
        <dbReference type="PROSITE-ProRule" id="PRU00023"/>
    </source>
</evidence>
<feature type="repeat" description="ANK" evidence="3">
    <location>
        <begin position="508"/>
        <end position="540"/>
    </location>
</feature>
<reference evidence="6 7" key="1">
    <citation type="journal article" date="2015" name="BMC Genomics">
        <title>Insights from the genome of Ophiocordyceps polyrhachis-furcata to pathogenicity and host specificity in insect fungi.</title>
        <authorList>
            <person name="Wichadakul D."/>
            <person name="Kobmoo N."/>
            <person name="Ingsriswang S."/>
            <person name="Tangphatsornruang S."/>
            <person name="Chantasingh D."/>
            <person name="Luangsa-ard J.J."/>
            <person name="Eurwilaichitr L."/>
        </authorList>
    </citation>
    <scope>NUCLEOTIDE SEQUENCE [LARGE SCALE GENOMIC DNA]</scope>
    <source>
        <strain evidence="6 7">BCC 54312</strain>
    </source>
</reference>
<evidence type="ECO:0000256" key="4">
    <source>
        <dbReference type="SAM" id="MobiDB-lite"/>
    </source>
</evidence>
<dbReference type="InterPro" id="IPR051637">
    <property type="entry name" value="Ank_repeat_dom-contain_49"/>
</dbReference>
<evidence type="ECO:0000256" key="2">
    <source>
        <dbReference type="ARBA" id="ARBA00023043"/>
    </source>
</evidence>
<protein>
    <submittedName>
        <fullName evidence="6">Uncharacterized protein</fullName>
    </submittedName>
</protein>
<evidence type="ECO:0000256" key="5">
    <source>
        <dbReference type="SAM" id="SignalP"/>
    </source>
</evidence>
<feature type="chain" id="PRO_5016644515" evidence="5">
    <location>
        <begin position="16"/>
        <end position="624"/>
    </location>
</feature>
<dbReference type="EMBL" id="LKCN02000015">
    <property type="protein sequence ID" value="RCI09466.1"/>
    <property type="molecule type" value="Genomic_DNA"/>
</dbReference>
<dbReference type="InterPro" id="IPR036770">
    <property type="entry name" value="Ankyrin_rpt-contain_sf"/>
</dbReference>
<dbReference type="Gene3D" id="1.25.40.20">
    <property type="entry name" value="Ankyrin repeat-containing domain"/>
    <property type="match status" value="1"/>
</dbReference>
<dbReference type="InterPro" id="IPR002110">
    <property type="entry name" value="Ankyrin_rpt"/>
</dbReference>
<keyword evidence="5" id="KW-0732">Signal</keyword>
<dbReference type="PANTHER" id="PTHR24180:SF45">
    <property type="entry name" value="POLY [ADP-RIBOSE] POLYMERASE TANKYRASE"/>
    <property type="match status" value="1"/>
</dbReference>